<dbReference type="Proteomes" id="UP000466307">
    <property type="component" value="Unassembled WGS sequence"/>
</dbReference>
<evidence type="ECO:0000313" key="3">
    <source>
        <dbReference type="EMBL" id="NDK90772.1"/>
    </source>
</evidence>
<keyword evidence="2" id="KW-0812">Transmembrane</keyword>
<feature type="transmembrane region" description="Helical" evidence="2">
    <location>
        <begin position="268"/>
        <end position="291"/>
    </location>
</feature>
<evidence type="ECO:0000313" key="4">
    <source>
        <dbReference type="Proteomes" id="UP000466307"/>
    </source>
</evidence>
<dbReference type="PANTHER" id="PTHR30238">
    <property type="entry name" value="MEMBRANE BOUND PREDICTED REDOX MODULATOR"/>
    <property type="match status" value="1"/>
</dbReference>
<feature type="transmembrane region" description="Helical" evidence="2">
    <location>
        <begin position="328"/>
        <end position="350"/>
    </location>
</feature>
<feature type="transmembrane region" description="Helical" evidence="2">
    <location>
        <begin position="297"/>
        <end position="319"/>
    </location>
</feature>
<sequence>MVLRIFGLSIVVTIFSLIIAFLYGGPTALFLTLILGILEVSLSFDNAVINATVLRRMSEFWQKIFLTVGILIAVFGMRLVFPLAIVWLASGLNPIDALDLALNPPPGDAAYFADGSPSYETIITDAHPQIAAFGGMFLLMLFLGFIFEEKEITWLSWIERPLEKIGKLDQLEVVIAALLLIITAEFIAPDDERSTVLFAGLLGMVTYMVVNGLGELFNTDEGEDEDEADDERAKNDPRVDEAAAVADTELRRRSGPTDLAKATGKAGFFLFLYLEVLDASFSFDGVIGAFAITADPIIIALGLGLIGAMFVRSLTVYLVRKGTLSEYVYLEHGAHWAIGALAVILLYSIGTHVPELVTGLVGIVLIGAAFASSVIRRRNEPEGAKDHIEI</sequence>
<name>A0A7K3LR86_9ACTN</name>
<feature type="transmembrane region" description="Helical" evidence="2">
    <location>
        <begin position="64"/>
        <end position="89"/>
    </location>
</feature>
<dbReference type="NCBIfam" id="NF010613">
    <property type="entry name" value="PRK14013.1-3"/>
    <property type="match status" value="1"/>
</dbReference>
<evidence type="ECO:0000256" key="1">
    <source>
        <dbReference type="SAM" id="MobiDB-lite"/>
    </source>
</evidence>
<keyword evidence="4" id="KW-1185">Reference proteome</keyword>
<feature type="compositionally biased region" description="Acidic residues" evidence="1">
    <location>
        <begin position="218"/>
        <end position="230"/>
    </location>
</feature>
<comment type="caution">
    <text evidence="3">The sequence shown here is derived from an EMBL/GenBank/DDBJ whole genome shotgun (WGS) entry which is preliminary data.</text>
</comment>
<organism evidence="3 4">
    <name type="scientific">Gordonia desulfuricans</name>
    <dbReference type="NCBI Taxonomy" id="89051"/>
    <lineage>
        <taxon>Bacteria</taxon>
        <taxon>Bacillati</taxon>
        <taxon>Actinomycetota</taxon>
        <taxon>Actinomycetes</taxon>
        <taxon>Mycobacteriales</taxon>
        <taxon>Gordoniaceae</taxon>
        <taxon>Gordonia</taxon>
    </lineage>
</organism>
<evidence type="ECO:0000256" key="2">
    <source>
        <dbReference type="SAM" id="Phobius"/>
    </source>
</evidence>
<feature type="transmembrane region" description="Helical" evidence="2">
    <location>
        <begin position="126"/>
        <end position="147"/>
    </location>
</feature>
<feature type="transmembrane region" description="Helical" evidence="2">
    <location>
        <begin position="356"/>
        <end position="375"/>
    </location>
</feature>
<dbReference type="AlphaFoldDB" id="A0A7K3LR86"/>
<reference evidence="3 4" key="1">
    <citation type="submission" date="2020-01" db="EMBL/GenBank/DDBJ databases">
        <title>Investigation of new actinobacteria for the biodesulphurisation of diesel fuel.</title>
        <authorList>
            <person name="Athi Narayanan S.M."/>
        </authorList>
    </citation>
    <scope>NUCLEOTIDE SEQUENCE [LARGE SCALE GENOMIC DNA]</scope>
    <source>
        <strain evidence="3 4">213E</strain>
    </source>
</reference>
<keyword evidence="2" id="KW-1133">Transmembrane helix</keyword>
<accession>A0A7K3LR86</accession>
<proteinExistence type="predicted"/>
<dbReference type="PANTHER" id="PTHR30238:SF4">
    <property type="entry name" value="SLL1022 PROTEIN"/>
    <property type="match status" value="1"/>
</dbReference>
<dbReference type="InterPro" id="IPR007427">
    <property type="entry name" value="DUF475"/>
</dbReference>
<feature type="transmembrane region" description="Helical" evidence="2">
    <location>
        <begin position="29"/>
        <end position="52"/>
    </location>
</feature>
<dbReference type="EMBL" id="JAADZU010000046">
    <property type="protein sequence ID" value="NDK90772.1"/>
    <property type="molecule type" value="Genomic_DNA"/>
</dbReference>
<protein>
    <submittedName>
        <fullName evidence="3">DUF475 domain-containing protein</fullName>
    </submittedName>
</protein>
<dbReference type="RefSeq" id="WP_020792869.1">
    <property type="nucleotide sequence ID" value="NZ_JAADZU010000046.1"/>
</dbReference>
<feature type="transmembrane region" description="Helical" evidence="2">
    <location>
        <begin position="5"/>
        <end position="23"/>
    </location>
</feature>
<dbReference type="Pfam" id="PF04332">
    <property type="entry name" value="DUF475"/>
    <property type="match status" value="1"/>
</dbReference>
<gene>
    <name evidence="3" type="ORF">GYA93_14445</name>
</gene>
<keyword evidence="2" id="KW-0472">Membrane</keyword>
<feature type="region of interest" description="Disordered" evidence="1">
    <location>
        <begin position="218"/>
        <end position="239"/>
    </location>
</feature>